<name>A0AB39M7S6_9ACTN</name>
<keyword evidence="1" id="KW-0812">Transmembrane</keyword>
<evidence type="ECO:0000313" key="2">
    <source>
        <dbReference type="EMBL" id="XDQ01895.1"/>
    </source>
</evidence>
<dbReference type="AlphaFoldDB" id="A0AB39M7S6"/>
<evidence type="ECO:0008006" key="3">
    <source>
        <dbReference type="Google" id="ProtNLM"/>
    </source>
</evidence>
<accession>A0AB39M7S6</accession>
<keyword evidence="1" id="KW-1133">Transmembrane helix</keyword>
<keyword evidence="1" id="KW-0472">Membrane</keyword>
<feature type="transmembrane region" description="Helical" evidence="1">
    <location>
        <begin position="126"/>
        <end position="148"/>
    </location>
</feature>
<dbReference type="RefSeq" id="WP_369188160.1">
    <property type="nucleotide sequence ID" value="NZ_CP163431.1"/>
</dbReference>
<proteinExistence type="predicted"/>
<feature type="transmembrane region" description="Helical" evidence="1">
    <location>
        <begin position="247"/>
        <end position="266"/>
    </location>
</feature>
<organism evidence="2">
    <name type="scientific">Streptomyces sp. R08</name>
    <dbReference type="NCBI Taxonomy" id="3238624"/>
    <lineage>
        <taxon>Bacteria</taxon>
        <taxon>Bacillati</taxon>
        <taxon>Actinomycetota</taxon>
        <taxon>Actinomycetes</taxon>
        <taxon>Kitasatosporales</taxon>
        <taxon>Streptomycetaceae</taxon>
        <taxon>Streptomyces</taxon>
    </lineage>
</organism>
<gene>
    <name evidence="2" type="ORF">AB5J58_17605</name>
</gene>
<feature type="transmembrane region" description="Helical" evidence="1">
    <location>
        <begin position="94"/>
        <end position="114"/>
    </location>
</feature>
<evidence type="ECO:0000256" key="1">
    <source>
        <dbReference type="SAM" id="Phobius"/>
    </source>
</evidence>
<sequence length="286" mass="29660">MRTPKAALPRPAEVPGRALAVLVALAVALGAGFVLAPSRLAANGSEGGFSEQRGLVDALRPAFIAYWRSGDRRFPPDLERVVDYWYRFHVVKGVLAGALLIVLVALGVLLWKAFLRSGNSRGTPALASAAAVTSVLALVSLAAVMANIQGAVAPFSSVTSMLPLGTPGGQLAGAVGEIRQGLAHYPDTSGRNAAALQVMVDDFGRYHAVLAVMASVVAVVLAGLSVTAWRRFAATDRADGRTRRTMGWFGVLSALVALAFIVVAVANTGTAADPAPALLGFYEAGW</sequence>
<dbReference type="EMBL" id="CP163431">
    <property type="protein sequence ID" value="XDQ01895.1"/>
    <property type="molecule type" value="Genomic_DNA"/>
</dbReference>
<feature type="transmembrane region" description="Helical" evidence="1">
    <location>
        <begin position="206"/>
        <end position="226"/>
    </location>
</feature>
<protein>
    <recommendedName>
        <fullName evidence="3">Integral membrane protein</fullName>
    </recommendedName>
</protein>
<reference evidence="2" key="1">
    <citation type="submission" date="2024-07" db="EMBL/GenBank/DDBJ databases">
        <authorList>
            <person name="Yu S.T."/>
        </authorList>
    </citation>
    <scope>NUCLEOTIDE SEQUENCE</scope>
    <source>
        <strain evidence="2">R08</strain>
    </source>
</reference>